<feature type="transmembrane region" description="Helical" evidence="1">
    <location>
        <begin position="79"/>
        <end position="99"/>
    </location>
</feature>
<name>A0A369K096_HYPMA</name>
<feature type="transmembrane region" description="Helical" evidence="1">
    <location>
        <begin position="111"/>
        <end position="131"/>
    </location>
</feature>
<evidence type="ECO:0000313" key="2">
    <source>
        <dbReference type="EMBL" id="RDB27418.1"/>
    </source>
</evidence>
<keyword evidence="1" id="KW-0812">Transmembrane</keyword>
<reference evidence="2" key="1">
    <citation type="submission" date="2018-04" db="EMBL/GenBank/DDBJ databases">
        <title>Whole genome sequencing of Hypsizygus marmoreus.</title>
        <authorList>
            <person name="Choi I.-G."/>
            <person name="Min B."/>
            <person name="Kim J.-G."/>
            <person name="Kim S."/>
            <person name="Oh Y.-L."/>
            <person name="Kong W.-S."/>
            <person name="Park H."/>
            <person name="Jeong J."/>
            <person name="Song E.-S."/>
        </authorList>
    </citation>
    <scope>NUCLEOTIDE SEQUENCE [LARGE SCALE GENOMIC DNA]</scope>
    <source>
        <strain evidence="2">51987-8</strain>
    </source>
</reference>
<comment type="caution">
    <text evidence="2">The sequence shown here is derived from an EMBL/GenBank/DDBJ whole genome shotgun (WGS) entry which is preliminary data.</text>
</comment>
<keyword evidence="3" id="KW-1185">Reference proteome</keyword>
<dbReference type="InParanoid" id="A0A369K096"/>
<evidence type="ECO:0000313" key="3">
    <source>
        <dbReference type="Proteomes" id="UP000076154"/>
    </source>
</evidence>
<feature type="transmembrane region" description="Helical" evidence="1">
    <location>
        <begin position="48"/>
        <end position="67"/>
    </location>
</feature>
<evidence type="ECO:0000256" key="1">
    <source>
        <dbReference type="SAM" id="Phobius"/>
    </source>
</evidence>
<keyword evidence="1" id="KW-1133">Transmembrane helix</keyword>
<sequence length="317" mass="36043">MECAYRGGPPLNNDVSGIGVRVSFYLQTLFLACLSARSDSLADLTGSLHTLIMTNVAMAVTALISGLRKHPLISFHDGLVVVYLLYLSWFTVVFALPSCNRFKASIRTLKIFSVVQSYTIFAFALTLLIQAKSFGNTPECNSHAVVVLFRPFSALIAGRIVGWIVTIVVVTFYSAITAKDYLPPPPKQMYQWVFKIRIRKPAPQPNNRELELGQGMEFRDVRYDFRQRTFTSNSKQIEQPSYELPIAWDLVIRLFVICVFWSLTVMNTELLIAWNRFDETEDPQTSWQFGQVLPMFLVVLPLLNVIRTFNDLGLRPQ</sequence>
<dbReference type="PROSITE" id="PS51257">
    <property type="entry name" value="PROKAR_LIPOPROTEIN"/>
    <property type="match status" value="1"/>
</dbReference>
<dbReference type="Proteomes" id="UP000076154">
    <property type="component" value="Unassembled WGS sequence"/>
</dbReference>
<feature type="transmembrane region" description="Helical" evidence="1">
    <location>
        <begin position="250"/>
        <end position="274"/>
    </location>
</feature>
<feature type="transmembrane region" description="Helical" evidence="1">
    <location>
        <begin position="151"/>
        <end position="173"/>
    </location>
</feature>
<feature type="transmembrane region" description="Helical" evidence="1">
    <location>
        <begin position="286"/>
        <end position="306"/>
    </location>
</feature>
<gene>
    <name evidence="2" type="ORF">Hypma_004300</name>
</gene>
<organism evidence="2 3">
    <name type="scientific">Hypsizygus marmoreus</name>
    <name type="common">White beech mushroom</name>
    <name type="synonym">Agaricus marmoreus</name>
    <dbReference type="NCBI Taxonomy" id="39966"/>
    <lineage>
        <taxon>Eukaryota</taxon>
        <taxon>Fungi</taxon>
        <taxon>Dikarya</taxon>
        <taxon>Basidiomycota</taxon>
        <taxon>Agaricomycotina</taxon>
        <taxon>Agaricomycetes</taxon>
        <taxon>Agaricomycetidae</taxon>
        <taxon>Agaricales</taxon>
        <taxon>Tricholomatineae</taxon>
        <taxon>Lyophyllaceae</taxon>
        <taxon>Hypsizygus</taxon>
    </lineage>
</organism>
<dbReference type="EMBL" id="LUEZ02000017">
    <property type="protein sequence ID" value="RDB27418.1"/>
    <property type="molecule type" value="Genomic_DNA"/>
</dbReference>
<feature type="transmembrane region" description="Helical" evidence="1">
    <location>
        <begin position="18"/>
        <end position="36"/>
    </location>
</feature>
<dbReference type="OrthoDB" id="5427664at2759"/>
<dbReference type="AlphaFoldDB" id="A0A369K096"/>
<protein>
    <submittedName>
        <fullName evidence="2">Uncharacterized protein</fullName>
    </submittedName>
</protein>
<keyword evidence="1" id="KW-0472">Membrane</keyword>
<proteinExistence type="predicted"/>
<accession>A0A369K096</accession>